<evidence type="ECO:0000256" key="1">
    <source>
        <dbReference type="ARBA" id="ARBA00004138"/>
    </source>
</evidence>
<reference evidence="9" key="2">
    <citation type="submission" date="2025-08" db="UniProtKB">
        <authorList>
            <consortium name="Ensembl"/>
        </authorList>
    </citation>
    <scope>IDENTIFICATION</scope>
    <source>
        <strain evidence="9">Guanapo</strain>
    </source>
</reference>
<reference evidence="10" key="1">
    <citation type="submission" date="2013-11" db="EMBL/GenBank/DDBJ databases">
        <title>The genomic landscape of the Guanapo guppy.</title>
        <authorList>
            <person name="Kuenstner A."/>
            <person name="Dreyer C."/>
        </authorList>
    </citation>
    <scope>NUCLEOTIDE SEQUENCE</scope>
    <source>
        <strain evidence="10">Guanapo</strain>
    </source>
</reference>
<dbReference type="OMA" id="LIKYTWE"/>
<dbReference type="Bgee" id="ENSPREG00000021123">
    <property type="expression patterns" value="Expressed in caudal fin"/>
</dbReference>
<dbReference type="STRING" id="8081.ENSPREP00000031187"/>
<evidence type="ECO:0000256" key="3">
    <source>
        <dbReference type="ARBA" id="ARBA00022490"/>
    </source>
</evidence>
<dbReference type="Proteomes" id="UP000242638">
    <property type="component" value="Unassembled WGS sequence"/>
</dbReference>
<name>A0A3P9QAL1_POERE</name>
<keyword evidence="3" id="KW-0963">Cytoplasm</keyword>
<evidence type="ECO:0000313" key="10">
    <source>
        <dbReference type="Proteomes" id="UP000242638"/>
    </source>
</evidence>
<dbReference type="PANTHER" id="PTHR46348">
    <property type="entry name" value="DELETED IN LUNG AND ESOPHAGEAL CANCER PROTEIN 1"/>
    <property type="match status" value="1"/>
</dbReference>
<evidence type="ECO:0000259" key="8">
    <source>
        <dbReference type="Pfam" id="PF23277"/>
    </source>
</evidence>
<dbReference type="Pfam" id="PF23316">
    <property type="entry name" value="Ig_DLEC1_6th"/>
    <property type="match status" value="1"/>
</dbReference>
<dbReference type="GeneTree" id="ENSGT00940000165361"/>
<dbReference type="GO" id="GO:0005737">
    <property type="term" value="C:cytoplasm"/>
    <property type="evidence" value="ECO:0007669"/>
    <property type="project" value="UniProtKB-SubCell"/>
</dbReference>
<accession>A0A3P9QAL1</accession>
<reference evidence="9" key="3">
    <citation type="submission" date="2025-09" db="UniProtKB">
        <authorList>
            <consortium name="Ensembl"/>
        </authorList>
    </citation>
    <scope>IDENTIFICATION</scope>
    <source>
        <strain evidence="9">Guanapo</strain>
    </source>
</reference>
<dbReference type="InterPro" id="IPR053879">
    <property type="entry name" value="HYDIN_VesB_CFA65-like_Ig"/>
</dbReference>
<evidence type="ECO:0000256" key="4">
    <source>
        <dbReference type="ARBA" id="ARBA00023069"/>
    </source>
</evidence>
<dbReference type="GO" id="GO:0008285">
    <property type="term" value="P:negative regulation of cell population proliferation"/>
    <property type="evidence" value="ECO:0007669"/>
    <property type="project" value="InterPro"/>
</dbReference>
<feature type="compositionally biased region" description="Acidic residues" evidence="6">
    <location>
        <begin position="1"/>
        <end position="10"/>
    </location>
</feature>
<dbReference type="InterPro" id="IPR059041">
    <property type="entry name" value="Ig_DLEC1_1"/>
</dbReference>
<dbReference type="PANTHER" id="PTHR46348:SF1">
    <property type="entry name" value="DELETED IN LUNG AND ESOPHAGEAL CANCER PROTEIN 1"/>
    <property type="match status" value="1"/>
</dbReference>
<sequence length="1692" mass="189086">MTEDTFDEPLVDSHRPASGTSQDISHVLMSVFKEVYNKDIIEEGILLSNLIKTNMGTNSYHDKYVKELQQARCEYEQCIKMTDMVEDHICKGRARAAAKESRICEGMKADVVDGCDYAVFPVKSTFCWCVDDDILKRNNLISPGDYLPTEKPRIRAPAPVKSNFAKPTISFAIRTNRESQDHGPQKTLLEMNELDDSLTCESSSELQQTKKIPKMTIPKPNWCGQPSSKNISEGWEKLQKFKKRQNFLLDRRVCPPNAQQCRKPLGSSNVKVKRDQEKKAPDNQNSLDELSQVFQATPQVMFFTEYSIGGVYESTLELKNVTYASRHVRIIPPTTPYFSIGLGRFPSDGGIVAPGMSCEYTLRFAPDSLGDFKDFMVVQTESEHLFVVPIEARRPPPVLTLPRVLDCGYCLVGGVKFLEFTCQNVGLSAGTFYIIPKDKWPAPNLRSLSTTYFSEKSPFAVGPCVFSLQPGESINLEVVFFPTTVEHCCQPFTIICDNCQVKNVSIEGESQLVGVELVSISGENEPLTPGEMHDLTAEHFVRFSKCHPHVEQQKRLVIRSNVHLELPFHWQIMKPNLRPLLPGETHELSHIQFHPDTSDVYHMSPPMGLLAPCQEHEFLLTYCPKELKDYHSVFHLVLRDIPLMPPEPNDSSVLNPVHSGSKLNNVIIMEIEVKGSTEPYQFLLEPYGVIIPGEIFISIATRKQFKMWNHSKTFILFQWETLNSNSHVIEVEPSAGRIEENECFDFDVVVTGGKPDKLETYLVCNIQHRHEPVKLPIEVTFKGPAVKLSVPCVDFGLVRLGDEAQTMVSLTNTTPLEASWMFKEKINNKQDHKDTRAVKQQVVVEPGTGVLPPFASCSVALHLNLDFCQKFETEMELIVENGTMSPVWIQAVVQSPQVCFLNCKLVFSDLYRGVPSKGIVTLFNQTLLPSHFTWKEQLQGKQASLCTATFDPSSGVLGPNATMNITVNMSSHTDLKLTEVAAICEVRGMNSPLVLQIVGSQSKELSVSYSLPGACHRGNSDSPSALIIDFGKDVILKTEVTKQFLMTNDSAIPAAFTIRPEFFTCNVAMANSLLEKRLTYLKNPLFAEQVKKVEAKAHEEFVTGLLAHGNGAAFVVQPDSGQLGPFETKTVDVTAFCDMWGEYRDHLICKVGDLEPMNVTIQMTVKGCPLYFPVIGPRPDDQCLGPTIHFGTQLSGGDTVSQLLRINNPTVFDIRVDWEIYNIEENDHKLIELVMTYGDHFPLKDDDGNELLKGTFRVFNEDDPTAWEKNQTPTLAGTSVSLQSGTNGKEREFVDEEEGCLCPAKKNLISVNVRSHIGSLSDSPYSIIPQQIVIPAKSTGCIHVSFTPFSLSESQRESRCVGVAYGFLNLDSEKAVCIPGKVRRDLALDLQPVKLDLLGTIKPAALLVQLEDNREILEFNASAGDLLRVESDNEVVVSEFSIAQCFQLRNIKETPLCFKLETQPPFSVEKPHSGVRTSTNGLDKLLVIYPQNSMQVKVVFHCSLSLLDLLNQTEEDLSLAVSVVHTETGRKKLRLQQNLLIQHSNNQQKVPLCAYLELPILSLCTDCLNFGFCNIGLKQTREISLFCRGSSTSWKSLIKSDEGDPEVFEVTPDSGFFQSQDIVRTPSNQFLQISFTPSKEKEFTALLVIESPLVTTPLTLPLVGMGSFDEDYISTYFLSDKTADDEMLFGEL</sequence>
<feature type="compositionally biased region" description="Basic and acidic residues" evidence="6">
    <location>
        <begin position="272"/>
        <end position="281"/>
    </location>
</feature>
<proteinExistence type="predicted"/>
<protein>
    <submittedName>
        <fullName evidence="9">DLEC1 cilia and flagella associated protein</fullName>
    </submittedName>
</protein>
<dbReference type="Gene3D" id="2.60.40.10">
    <property type="entry name" value="Immunoglobulins"/>
    <property type="match status" value="7"/>
</dbReference>
<organism evidence="9 10">
    <name type="scientific">Poecilia reticulata</name>
    <name type="common">Guppy</name>
    <name type="synonym">Acanthophacelus reticulatus</name>
    <dbReference type="NCBI Taxonomy" id="8081"/>
    <lineage>
        <taxon>Eukaryota</taxon>
        <taxon>Metazoa</taxon>
        <taxon>Chordata</taxon>
        <taxon>Craniata</taxon>
        <taxon>Vertebrata</taxon>
        <taxon>Euteleostomi</taxon>
        <taxon>Actinopterygii</taxon>
        <taxon>Neopterygii</taxon>
        <taxon>Teleostei</taxon>
        <taxon>Neoteleostei</taxon>
        <taxon>Acanthomorphata</taxon>
        <taxon>Ovalentaria</taxon>
        <taxon>Atherinomorphae</taxon>
        <taxon>Cyprinodontiformes</taxon>
        <taxon>Poeciliidae</taxon>
        <taxon>Poeciliinae</taxon>
        <taxon>Poecilia</taxon>
    </lineage>
</organism>
<evidence type="ECO:0000313" key="9">
    <source>
        <dbReference type="Ensembl" id="ENSPREP00000031187.1"/>
    </source>
</evidence>
<dbReference type="Pfam" id="PF22544">
    <property type="entry name" value="HYDIN_VesB_CFA65-like_Ig"/>
    <property type="match status" value="1"/>
</dbReference>
<keyword evidence="4" id="KW-0969">Cilium</keyword>
<dbReference type="GO" id="GO:0005929">
    <property type="term" value="C:cilium"/>
    <property type="evidence" value="ECO:0007669"/>
    <property type="project" value="UniProtKB-SubCell"/>
</dbReference>
<evidence type="ECO:0000256" key="6">
    <source>
        <dbReference type="SAM" id="MobiDB-lite"/>
    </source>
</evidence>
<evidence type="ECO:0000259" key="7">
    <source>
        <dbReference type="Pfam" id="PF22544"/>
    </source>
</evidence>
<dbReference type="RefSeq" id="XP_008394424.1">
    <property type="nucleotide sequence ID" value="XM_008396202.2"/>
</dbReference>
<keyword evidence="5" id="KW-0966">Cell projection</keyword>
<dbReference type="Pfam" id="PF23277">
    <property type="entry name" value="Ig_Dlec1_1"/>
    <property type="match status" value="1"/>
</dbReference>
<evidence type="ECO:0000256" key="5">
    <source>
        <dbReference type="ARBA" id="ARBA00023273"/>
    </source>
</evidence>
<dbReference type="OrthoDB" id="2115465at2759"/>
<comment type="subcellular location">
    <subcellularLocation>
        <location evidence="1">Cell projection</location>
        <location evidence="1">Cilium</location>
    </subcellularLocation>
    <subcellularLocation>
        <location evidence="2">Cytoplasm</location>
    </subcellularLocation>
</comment>
<dbReference type="KEGG" id="pret:103456568"/>
<dbReference type="Ensembl" id="ENSPRET00000031543.1">
    <property type="protein sequence ID" value="ENSPREP00000031187.1"/>
    <property type="gene ID" value="ENSPREG00000021123.1"/>
</dbReference>
<keyword evidence="10" id="KW-1185">Reference proteome</keyword>
<dbReference type="CTD" id="9940"/>
<feature type="domain" description="HYDIN/VesB/CFA65-like Ig-like" evidence="7">
    <location>
        <begin position="397"/>
        <end position="506"/>
    </location>
</feature>
<dbReference type="GeneID" id="103456568"/>
<dbReference type="InterPro" id="IPR033304">
    <property type="entry name" value="DLEC1"/>
</dbReference>
<feature type="domain" description="Deleted in lung and esophageal cancer protein 1 Ig-like" evidence="8">
    <location>
        <begin position="294"/>
        <end position="382"/>
    </location>
</feature>
<evidence type="ECO:0000256" key="2">
    <source>
        <dbReference type="ARBA" id="ARBA00004496"/>
    </source>
</evidence>
<dbReference type="GO" id="GO:0015631">
    <property type="term" value="F:tubulin binding"/>
    <property type="evidence" value="ECO:0007669"/>
    <property type="project" value="TreeGrafter"/>
</dbReference>
<feature type="region of interest" description="Disordered" evidence="6">
    <location>
        <begin position="259"/>
        <end position="286"/>
    </location>
</feature>
<feature type="region of interest" description="Disordered" evidence="6">
    <location>
        <begin position="1"/>
        <end position="20"/>
    </location>
</feature>
<dbReference type="InterPro" id="IPR013783">
    <property type="entry name" value="Ig-like_fold"/>
</dbReference>